<dbReference type="InterPro" id="IPR001360">
    <property type="entry name" value="Glyco_hydro_1"/>
</dbReference>
<comment type="caution">
    <text evidence="4">The sequence shown here is derived from an EMBL/GenBank/DDBJ whole genome shotgun (WGS) entry which is preliminary data.</text>
</comment>
<name>A0A2G2ZW64_CAPAN</name>
<reference evidence="4 5" key="1">
    <citation type="journal article" date="2014" name="Nat. Genet.">
        <title>Genome sequence of the hot pepper provides insights into the evolution of pungency in Capsicum species.</title>
        <authorList>
            <person name="Kim S."/>
            <person name="Park M."/>
            <person name="Yeom S.I."/>
            <person name="Kim Y.M."/>
            <person name="Lee J.M."/>
            <person name="Lee H.A."/>
            <person name="Seo E."/>
            <person name="Choi J."/>
            <person name="Cheong K."/>
            <person name="Kim K.T."/>
            <person name="Jung K."/>
            <person name="Lee G.W."/>
            <person name="Oh S.K."/>
            <person name="Bae C."/>
            <person name="Kim S.B."/>
            <person name="Lee H.Y."/>
            <person name="Kim S.Y."/>
            <person name="Kim M.S."/>
            <person name="Kang B.C."/>
            <person name="Jo Y.D."/>
            <person name="Yang H.B."/>
            <person name="Jeong H.J."/>
            <person name="Kang W.H."/>
            <person name="Kwon J.K."/>
            <person name="Shin C."/>
            <person name="Lim J.Y."/>
            <person name="Park J.H."/>
            <person name="Huh J.H."/>
            <person name="Kim J.S."/>
            <person name="Kim B.D."/>
            <person name="Cohen O."/>
            <person name="Paran I."/>
            <person name="Suh M.C."/>
            <person name="Lee S.B."/>
            <person name="Kim Y.K."/>
            <person name="Shin Y."/>
            <person name="Noh S.J."/>
            <person name="Park J."/>
            <person name="Seo Y.S."/>
            <person name="Kwon S.Y."/>
            <person name="Kim H.A."/>
            <person name="Park J.M."/>
            <person name="Kim H.J."/>
            <person name="Choi S.B."/>
            <person name="Bosland P.W."/>
            <person name="Reeves G."/>
            <person name="Jo S.H."/>
            <person name="Lee B.W."/>
            <person name="Cho H.T."/>
            <person name="Choi H.S."/>
            <person name="Lee M.S."/>
            <person name="Yu Y."/>
            <person name="Do Choi Y."/>
            <person name="Park B.S."/>
            <person name="van Deynze A."/>
            <person name="Ashrafi H."/>
            <person name="Hill T."/>
            <person name="Kim W.T."/>
            <person name="Pai H.S."/>
            <person name="Ahn H.K."/>
            <person name="Yeam I."/>
            <person name="Giovannoni J.J."/>
            <person name="Rose J.K."/>
            <person name="Sorensen I."/>
            <person name="Lee S.J."/>
            <person name="Kim R.W."/>
            <person name="Choi I.Y."/>
            <person name="Choi B.S."/>
            <person name="Lim J.S."/>
            <person name="Lee Y.H."/>
            <person name="Choi D."/>
        </authorList>
    </citation>
    <scope>NUCLEOTIDE SEQUENCE [LARGE SCALE GENOMIC DNA]</scope>
    <source>
        <strain evidence="5">cv. CM334</strain>
    </source>
</reference>
<dbReference type="PANTHER" id="PTHR10353">
    <property type="entry name" value="GLYCOSYL HYDROLASE"/>
    <property type="match status" value="1"/>
</dbReference>
<evidence type="ECO:0000256" key="1">
    <source>
        <dbReference type="ARBA" id="ARBA00010838"/>
    </source>
</evidence>
<evidence type="ECO:0000313" key="5">
    <source>
        <dbReference type="Proteomes" id="UP000222542"/>
    </source>
</evidence>
<dbReference type="Proteomes" id="UP000222542">
    <property type="component" value="Unassembled WGS sequence"/>
</dbReference>
<dbReference type="Pfam" id="PF14223">
    <property type="entry name" value="Retrotran_gag_2"/>
    <property type="match status" value="1"/>
</dbReference>
<dbReference type="AlphaFoldDB" id="A0A2G2ZW64"/>
<dbReference type="GO" id="GO:0005975">
    <property type="term" value="P:carbohydrate metabolic process"/>
    <property type="evidence" value="ECO:0007669"/>
    <property type="project" value="InterPro"/>
</dbReference>
<feature type="compositionally biased region" description="Acidic residues" evidence="3">
    <location>
        <begin position="718"/>
        <end position="727"/>
    </location>
</feature>
<comment type="similarity">
    <text evidence="1 2">Belongs to the glycosyl hydrolase 1 family.</text>
</comment>
<evidence type="ECO:0000313" key="4">
    <source>
        <dbReference type="EMBL" id="PHT86223.1"/>
    </source>
</evidence>
<dbReference type="Gene3D" id="3.20.20.80">
    <property type="entry name" value="Glycosidases"/>
    <property type="match status" value="2"/>
</dbReference>
<accession>A0A2G2ZW64</accession>
<dbReference type="PANTHER" id="PTHR10353:SF169">
    <property type="entry name" value="BETA-GLUCOSIDASE 11-LIKE"/>
    <property type="match status" value="1"/>
</dbReference>
<dbReference type="Gramene" id="PHT86223">
    <property type="protein sequence ID" value="PHT86223"/>
    <property type="gene ID" value="T459_08329"/>
</dbReference>
<sequence length="746" mass="84520">MFQDLAMTNKRLDHMAGQREQMEFPDTHQEEVHSSCELRGKTVIPYTPISLECCDVASSGQLDVVTDLPRTEVFKSPYGDTLSDVRSCEYHTLVVSMQTLVDPLNDEIDFSCKNDLCPSSARPYNLNKVPLPINKSTHTLVDPCENQGDSMLVYGLPPTSEGVQNNQSGEDDLDLFESIGNPNCNCTCENGFGRNPLAAHDGVKLSMGYPFEMEYDRNPCPWLLLPFDSGAILEYVNWYQEDVQLMVDIGFEAYRFSISWSRLILNGRGPVNPKGLQYYNNLIDELISHGPWIQPHVTLYHCDLPQALEDENVGWLRRKIVKDFTTFADVCFKEFGDKVLHWTTINEANILSFGGYDNGLIPPNHCSTPFRSNCTGGNSSTESVQQGFVGISVYGSGYLPYTNSTADVIAVKRIYDFYIGWFQDLMFFIHCKFIKPLIFGDYPQIMKKNVGSRLPRFSKSESELVKGSLDFIGLNHYNQVYAKDNPTSLEEDLRDFTMDTGVEILLDTINGEINFSSMAPPTFDRESYQIWAVRMRIYLQALDLWEAVEDEYEIAPLLDNPTVAQIKTHKERKTRKSKAMTCLFTVVSSNILTHIMSLQSAKELLDKGFKLYFKDKYCLIKEASGQDLFKVKMRGRSFSLNPLEEEHGFHLLCVEPPLLKEDIPLDDEGCLCPGCDCKVDCIDLLNDLQRTNLFTTDSWEKVYPKEAAATSGEKLDDIYELPSDDSENGLPDIPCSNEVSAKHLRE</sequence>
<evidence type="ECO:0000256" key="2">
    <source>
        <dbReference type="RuleBase" id="RU003690"/>
    </source>
</evidence>
<keyword evidence="5" id="KW-1185">Reference proteome</keyword>
<evidence type="ECO:0000256" key="3">
    <source>
        <dbReference type="SAM" id="MobiDB-lite"/>
    </source>
</evidence>
<dbReference type="Pfam" id="PF00232">
    <property type="entry name" value="Glyco_hydro_1"/>
    <property type="match status" value="1"/>
</dbReference>
<organism evidence="4 5">
    <name type="scientific">Capsicum annuum</name>
    <name type="common">Capsicum pepper</name>
    <dbReference type="NCBI Taxonomy" id="4072"/>
    <lineage>
        <taxon>Eukaryota</taxon>
        <taxon>Viridiplantae</taxon>
        <taxon>Streptophyta</taxon>
        <taxon>Embryophyta</taxon>
        <taxon>Tracheophyta</taxon>
        <taxon>Spermatophyta</taxon>
        <taxon>Magnoliopsida</taxon>
        <taxon>eudicotyledons</taxon>
        <taxon>Gunneridae</taxon>
        <taxon>Pentapetalae</taxon>
        <taxon>asterids</taxon>
        <taxon>lamiids</taxon>
        <taxon>Solanales</taxon>
        <taxon>Solanaceae</taxon>
        <taxon>Solanoideae</taxon>
        <taxon>Capsiceae</taxon>
        <taxon>Capsicum</taxon>
    </lineage>
</organism>
<protein>
    <submittedName>
        <fullName evidence="4">Beta-glucosidase 11</fullName>
    </submittedName>
</protein>
<dbReference type="GO" id="GO:0008422">
    <property type="term" value="F:beta-glucosidase activity"/>
    <property type="evidence" value="ECO:0000318"/>
    <property type="project" value="GO_Central"/>
</dbReference>
<reference evidence="4 5" key="2">
    <citation type="journal article" date="2017" name="Genome Biol.">
        <title>New reference genome sequences of hot pepper reveal the massive evolution of plant disease-resistance genes by retroduplication.</title>
        <authorList>
            <person name="Kim S."/>
            <person name="Park J."/>
            <person name="Yeom S.I."/>
            <person name="Kim Y.M."/>
            <person name="Seo E."/>
            <person name="Kim K.T."/>
            <person name="Kim M.S."/>
            <person name="Lee J.M."/>
            <person name="Cheong K."/>
            <person name="Shin H.S."/>
            <person name="Kim S.B."/>
            <person name="Han K."/>
            <person name="Lee J."/>
            <person name="Park M."/>
            <person name="Lee H.A."/>
            <person name="Lee H.Y."/>
            <person name="Lee Y."/>
            <person name="Oh S."/>
            <person name="Lee J.H."/>
            <person name="Choi E."/>
            <person name="Choi E."/>
            <person name="Lee S.E."/>
            <person name="Jeon J."/>
            <person name="Kim H."/>
            <person name="Choi G."/>
            <person name="Song H."/>
            <person name="Lee J."/>
            <person name="Lee S.C."/>
            <person name="Kwon J.K."/>
            <person name="Lee H.Y."/>
            <person name="Koo N."/>
            <person name="Hong Y."/>
            <person name="Kim R.W."/>
            <person name="Kang W.H."/>
            <person name="Huh J.H."/>
            <person name="Kang B.C."/>
            <person name="Yang T.J."/>
            <person name="Lee Y.H."/>
            <person name="Bennetzen J.L."/>
            <person name="Choi D."/>
        </authorList>
    </citation>
    <scope>NUCLEOTIDE SEQUENCE [LARGE SCALE GENOMIC DNA]</scope>
    <source>
        <strain evidence="5">cv. CM334</strain>
    </source>
</reference>
<feature type="region of interest" description="Disordered" evidence="3">
    <location>
        <begin position="714"/>
        <end position="746"/>
    </location>
</feature>
<dbReference type="EMBL" id="AYRZ02000003">
    <property type="protein sequence ID" value="PHT86223.1"/>
    <property type="molecule type" value="Genomic_DNA"/>
</dbReference>
<gene>
    <name evidence="4" type="ORF">T459_08329</name>
</gene>
<proteinExistence type="inferred from homology"/>
<dbReference type="SUPFAM" id="SSF51445">
    <property type="entry name" value="(Trans)glycosidases"/>
    <property type="match status" value="1"/>
</dbReference>
<dbReference type="InterPro" id="IPR017853">
    <property type="entry name" value="GH"/>
</dbReference>
<dbReference type="STRING" id="4072.A0A2G2ZW64"/>